<dbReference type="Proteomes" id="UP000694385">
    <property type="component" value="Unassembled WGS sequence"/>
</dbReference>
<dbReference type="GO" id="GO:0005634">
    <property type="term" value="C:nucleus"/>
    <property type="evidence" value="ECO:0007669"/>
    <property type="project" value="Ensembl"/>
</dbReference>
<proteinExistence type="predicted"/>
<evidence type="ECO:0000313" key="2">
    <source>
        <dbReference type="Ensembl" id="ENSJJAP00000014567.1"/>
    </source>
</evidence>
<reference evidence="2" key="2">
    <citation type="submission" date="2025-09" db="UniProtKB">
        <authorList>
            <consortium name="Ensembl"/>
        </authorList>
    </citation>
    <scope>IDENTIFICATION</scope>
</reference>
<dbReference type="PANTHER" id="PTHR38499">
    <property type="entry name" value="ADIPOGENIN"/>
    <property type="match status" value="1"/>
</dbReference>
<dbReference type="Pfam" id="PF15202">
    <property type="entry name" value="Adipogenin"/>
    <property type="match status" value="1"/>
</dbReference>
<dbReference type="GO" id="GO:0005811">
    <property type="term" value="C:lipid droplet"/>
    <property type="evidence" value="ECO:0007669"/>
    <property type="project" value="Ensembl"/>
</dbReference>
<evidence type="ECO:0000256" key="1">
    <source>
        <dbReference type="SAM" id="Phobius"/>
    </source>
</evidence>
<name>A0A8C5KSU9_JACJA</name>
<dbReference type="InterPro" id="IPR027938">
    <property type="entry name" value="Adipogenin"/>
</dbReference>
<keyword evidence="3" id="KW-1185">Reference proteome</keyword>
<dbReference type="RefSeq" id="XP_004666692.1">
    <property type="nucleotide sequence ID" value="XM_004666635.2"/>
</dbReference>
<dbReference type="AlphaFoldDB" id="A0A8C5KSU9"/>
<dbReference type="GeneTree" id="ENSGT00390000018723"/>
<dbReference type="GeneID" id="101601942"/>
<keyword evidence="1" id="KW-1133">Transmembrane helix</keyword>
<reference evidence="2" key="1">
    <citation type="submission" date="2025-08" db="UniProtKB">
        <authorList>
            <consortium name="Ensembl"/>
        </authorList>
    </citation>
    <scope>IDENTIFICATION</scope>
</reference>
<evidence type="ECO:0000313" key="3">
    <source>
        <dbReference type="Proteomes" id="UP000694385"/>
    </source>
</evidence>
<dbReference type="GO" id="GO:0045600">
    <property type="term" value="P:positive regulation of fat cell differentiation"/>
    <property type="evidence" value="ECO:0007669"/>
    <property type="project" value="Ensembl"/>
</dbReference>
<sequence length="81" mass="9499">MKYPLVPLVNDLTLSFLVFWFCLPVGLLLFLVVIWLCFLLNQGSGDDGSDLCFNWEFWNKEPVESSFEETLHDQEEEKLHC</sequence>
<dbReference type="GO" id="GO:0050873">
    <property type="term" value="P:brown fat cell differentiation"/>
    <property type="evidence" value="ECO:0007669"/>
    <property type="project" value="Ensembl"/>
</dbReference>
<protein>
    <submittedName>
        <fullName evidence="2">Adipogenin</fullName>
    </submittedName>
</protein>
<organism evidence="2 3">
    <name type="scientific">Jaculus jaculus</name>
    <name type="common">Lesser Egyptian jerboa</name>
    <dbReference type="NCBI Taxonomy" id="51337"/>
    <lineage>
        <taxon>Eukaryota</taxon>
        <taxon>Metazoa</taxon>
        <taxon>Chordata</taxon>
        <taxon>Craniata</taxon>
        <taxon>Vertebrata</taxon>
        <taxon>Euteleostomi</taxon>
        <taxon>Mammalia</taxon>
        <taxon>Eutheria</taxon>
        <taxon>Euarchontoglires</taxon>
        <taxon>Glires</taxon>
        <taxon>Rodentia</taxon>
        <taxon>Myomorpha</taxon>
        <taxon>Dipodoidea</taxon>
        <taxon>Dipodidae</taxon>
        <taxon>Dipodinae</taxon>
        <taxon>Jaculus</taxon>
    </lineage>
</organism>
<keyword evidence="1" id="KW-0472">Membrane</keyword>
<dbReference type="GO" id="GO:0007283">
    <property type="term" value="P:spermatogenesis"/>
    <property type="evidence" value="ECO:0007669"/>
    <property type="project" value="Ensembl"/>
</dbReference>
<dbReference type="CTD" id="149685"/>
<gene>
    <name evidence="2" type="primary">Adig</name>
</gene>
<dbReference type="OMA" id="QGPAEFC"/>
<feature type="transmembrane region" description="Helical" evidence="1">
    <location>
        <begin position="12"/>
        <end position="40"/>
    </location>
</feature>
<keyword evidence="1" id="KW-0812">Transmembrane</keyword>
<accession>A0A8C5KSU9</accession>
<dbReference type="OrthoDB" id="9426851at2759"/>
<dbReference type="GO" id="GO:0005737">
    <property type="term" value="C:cytoplasm"/>
    <property type="evidence" value="ECO:0007669"/>
    <property type="project" value="Ensembl"/>
</dbReference>
<dbReference type="PANTHER" id="PTHR38499:SF1">
    <property type="entry name" value="ADIPOGENIN"/>
    <property type="match status" value="1"/>
</dbReference>
<dbReference type="Ensembl" id="ENSJJAT00000021070.1">
    <property type="protein sequence ID" value="ENSJJAP00000014567.1"/>
    <property type="gene ID" value="ENSJJAG00000017005.1"/>
</dbReference>
<dbReference type="GO" id="GO:0050872">
    <property type="term" value="P:white fat cell differentiation"/>
    <property type="evidence" value="ECO:0007669"/>
    <property type="project" value="Ensembl"/>
</dbReference>